<evidence type="ECO:0000313" key="1">
    <source>
        <dbReference type="EMBL" id="KTD67671.1"/>
    </source>
</evidence>
<dbReference type="GO" id="GO:0046914">
    <property type="term" value="F:transition metal ion binding"/>
    <property type="evidence" value="ECO:0007669"/>
    <property type="project" value="InterPro"/>
</dbReference>
<proteinExistence type="predicted"/>
<evidence type="ECO:0008006" key="3">
    <source>
        <dbReference type="Google" id="ProtNLM"/>
    </source>
</evidence>
<dbReference type="PATRIC" id="fig|45074.5.peg.348"/>
<dbReference type="Proteomes" id="UP000054703">
    <property type="component" value="Unassembled WGS sequence"/>
</dbReference>
<keyword evidence="2" id="KW-1185">Reference proteome</keyword>
<evidence type="ECO:0000313" key="2">
    <source>
        <dbReference type="Proteomes" id="UP000054703"/>
    </source>
</evidence>
<gene>
    <name evidence="1" type="ORF">Lsan_0330</name>
</gene>
<dbReference type="AlphaFoldDB" id="A0A0W0ZF49"/>
<protein>
    <recommendedName>
        <fullName evidence="3">NHLP leader peptide domain protein</fullName>
    </recommendedName>
</protein>
<sequence length="109" mass="12490">MENDFELLLTKKSWEDPDFASLLTTNPVKALSQLGVTVPDGIKLNIILQKPNTLYFTIPPANHNLDLQKPFELNQIDIWSSGKMFVWLASTKQKAKLLQLRDSIHKKEE</sequence>
<comment type="caution">
    <text evidence="1">The sequence shown here is derived from an EMBL/GenBank/DDBJ whole genome shotgun (WGS) entry which is preliminary data.</text>
</comment>
<reference evidence="1 2" key="1">
    <citation type="submission" date="2015-11" db="EMBL/GenBank/DDBJ databases">
        <title>Genomic analysis of 38 Legionella species identifies large and diverse effector repertoires.</title>
        <authorList>
            <person name="Burstein D."/>
            <person name="Amaro F."/>
            <person name="Zusman T."/>
            <person name="Lifshitz Z."/>
            <person name="Cohen O."/>
            <person name="Gilbert J.A."/>
            <person name="Pupko T."/>
            <person name="Shuman H.A."/>
            <person name="Segal G."/>
        </authorList>
    </citation>
    <scope>NUCLEOTIDE SEQUENCE [LARGE SCALE GENOMIC DNA]</scope>
    <source>
        <strain evidence="1 2">SC-63-C7</strain>
    </source>
</reference>
<dbReference type="Gene3D" id="3.90.330.10">
    <property type="entry name" value="Nitrile hydratase alpha /Thiocyanate hydrolase gamma"/>
    <property type="match status" value="1"/>
</dbReference>
<dbReference type="InterPro" id="IPR036648">
    <property type="entry name" value="CN_Hdrase_a/SCN_Hdrase_g_sf"/>
</dbReference>
<accession>A0A0W0ZF49</accession>
<dbReference type="SUPFAM" id="SSF56209">
    <property type="entry name" value="Nitrile hydratase alpha chain"/>
    <property type="match status" value="1"/>
</dbReference>
<dbReference type="OrthoDB" id="2635735at2"/>
<dbReference type="EMBL" id="LNYU01000006">
    <property type="protein sequence ID" value="KTD67671.1"/>
    <property type="molecule type" value="Genomic_DNA"/>
</dbReference>
<dbReference type="GO" id="GO:0003824">
    <property type="term" value="F:catalytic activity"/>
    <property type="evidence" value="ECO:0007669"/>
    <property type="project" value="InterPro"/>
</dbReference>
<dbReference type="STRING" id="45074.Lsan_0330"/>
<dbReference type="RefSeq" id="WP_058512805.1">
    <property type="nucleotide sequence ID" value="NZ_CAAAIH010000013.1"/>
</dbReference>
<organism evidence="1 2">
    <name type="scientific">Legionella santicrucis</name>
    <dbReference type="NCBI Taxonomy" id="45074"/>
    <lineage>
        <taxon>Bacteria</taxon>
        <taxon>Pseudomonadati</taxon>
        <taxon>Pseudomonadota</taxon>
        <taxon>Gammaproteobacteria</taxon>
        <taxon>Legionellales</taxon>
        <taxon>Legionellaceae</taxon>
        <taxon>Legionella</taxon>
    </lineage>
</organism>
<name>A0A0W0ZF49_9GAMM</name>